<keyword evidence="8" id="KW-0732">Signal</keyword>
<proteinExistence type="inferred from homology"/>
<dbReference type="InterPro" id="IPR050416">
    <property type="entry name" value="FAD-linked_Oxidoreductase"/>
</dbReference>
<accession>A0A9W8ZCM2</accession>
<evidence type="ECO:0000256" key="7">
    <source>
        <dbReference type="SAM" id="MobiDB-lite"/>
    </source>
</evidence>
<name>A0A9W8ZCM2_9PLEO</name>
<evidence type="ECO:0000256" key="1">
    <source>
        <dbReference type="ARBA" id="ARBA00005466"/>
    </source>
</evidence>
<dbReference type="EMBL" id="JAPEVA010000070">
    <property type="protein sequence ID" value="KAJ4401682.1"/>
    <property type="molecule type" value="Genomic_DNA"/>
</dbReference>
<dbReference type="SUPFAM" id="SSF56176">
    <property type="entry name" value="FAD-binding/transporter-associated domain-like"/>
    <property type="match status" value="1"/>
</dbReference>
<feature type="region of interest" description="Disordered" evidence="7">
    <location>
        <begin position="153"/>
        <end position="175"/>
    </location>
</feature>
<evidence type="ECO:0000313" key="11">
    <source>
        <dbReference type="EMBL" id="KAJ4401682.1"/>
    </source>
</evidence>
<evidence type="ECO:0000256" key="5">
    <source>
        <dbReference type="ARBA" id="ARBA00023002"/>
    </source>
</evidence>
<organism evidence="11 12">
    <name type="scientific">Didymella pomorum</name>
    <dbReference type="NCBI Taxonomy" id="749634"/>
    <lineage>
        <taxon>Eukaryota</taxon>
        <taxon>Fungi</taxon>
        <taxon>Dikarya</taxon>
        <taxon>Ascomycota</taxon>
        <taxon>Pezizomycotina</taxon>
        <taxon>Dothideomycetes</taxon>
        <taxon>Pleosporomycetidae</taxon>
        <taxon>Pleosporales</taxon>
        <taxon>Pleosporineae</taxon>
        <taxon>Didymellaceae</taxon>
        <taxon>Didymella</taxon>
    </lineage>
</organism>
<feature type="region of interest" description="Disordered" evidence="7">
    <location>
        <begin position="68"/>
        <end position="105"/>
    </location>
</feature>
<dbReference type="PANTHER" id="PTHR42973">
    <property type="entry name" value="BINDING OXIDOREDUCTASE, PUTATIVE (AFU_ORTHOLOGUE AFUA_1G17690)-RELATED"/>
    <property type="match status" value="1"/>
</dbReference>
<keyword evidence="5" id="KW-0560">Oxidoreductase</keyword>
<dbReference type="Pfam" id="PF01565">
    <property type="entry name" value="FAD_binding_4"/>
    <property type="match status" value="1"/>
</dbReference>
<dbReference type="PANTHER" id="PTHR42973:SF15">
    <property type="entry name" value="FAD-BINDING PCMH-TYPE DOMAIN-CONTAINING PROTEIN"/>
    <property type="match status" value="1"/>
</dbReference>
<dbReference type="CDD" id="cd11618">
    <property type="entry name" value="ChtBD1_1"/>
    <property type="match status" value="2"/>
</dbReference>
<dbReference type="PROSITE" id="PS50941">
    <property type="entry name" value="CHIT_BIND_I_2"/>
    <property type="match status" value="2"/>
</dbReference>
<comment type="caution">
    <text evidence="11">The sequence shown here is derived from an EMBL/GenBank/DDBJ whole genome shotgun (WGS) entry which is preliminary data.</text>
</comment>
<gene>
    <name evidence="11" type="ORF">N0V91_007723</name>
</gene>
<feature type="disulfide bond" evidence="6">
    <location>
        <begin position="43"/>
        <end position="57"/>
    </location>
</feature>
<dbReference type="InterPro" id="IPR016166">
    <property type="entry name" value="FAD-bd_PCMH"/>
</dbReference>
<reference evidence="11" key="1">
    <citation type="submission" date="2022-10" db="EMBL/GenBank/DDBJ databases">
        <title>Tapping the CABI collections for fungal endophytes: first genome assemblies for Collariella, Neodidymelliopsis, Ascochyta clinopodiicola, Didymella pomorum, Didymosphaeria variabile, Neocosmospora piperis and Neocucurbitaria cava.</title>
        <authorList>
            <person name="Hill R."/>
        </authorList>
    </citation>
    <scope>NUCLEOTIDE SEQUENCE</scope>
    <source>
        <strain evidence="11">IMI 355091</strain>
    </source>
</reference>
<dbReference type="Gene3D" id="3.30.60.10">
    <property type="entry name" value="Endochitinase-like"/>
    <property type="match status" value="2"/>
</dbReference>
<feature type="chain" id="PRO_5040924141" description="Carbohydrate-binding module family 18" evidence="8">
    <location>
        <begin position="20"/>
        <end position="643"/>
    </location>
</feature>
<keyword evidence="12" id="KW-1185">Reference proteome</keyword>
<dbReference type="InterPro" id="IPR036318">
    <property type="entry name" value="FAD-bd_PCMH-like_sf"/>
</dbReference>
<dbReference type="InterPro" id="IPR012951">
    <property type="entry name" value="BBE"/>
</dbReference>
<feature type="domain" description="Chitin-binding type-1" evidence="9">
    <location>
        <begin position="104"/>
        <end position="151"/>
    </location>
</feature>
<dbReference type="Gene3D" id="3.40.462.20">
    <property type="match status" value="1"/>
</dbReference>
<dbReference type="AlphaFoldDB" id="A0A9W8ZCM2"/>
<evidence type="ECO:0000259" key="10">
    <source>
        <dbReference type="PROSITE" id="PS51387"/>
    </source>
</evidence>
<dbReference type="Proteomes" id="UP001140510">
    <property type="component" value="Unassembled WGS sequence"/>
</dbReference>
<dbReference type="PROSITE" id="PS51387">
    <property type="entry name" value="FAD_PCMH"/>
    <property type="match status" value="1"/>
</dbReference>
<keyword evidence="6" id="KW-1015">Disulfide bond</keyword>
<sequence length="643" mass="67318">MKFIYSLTAGLLSASLSSAAVSTDGSCGGTNKYTCQGSEFGDCCSQYGWCGSSDAHCKASCNSAFGTCSGSTPTTLKSSTKPAPTSTRTSAAPSSTPTQKVSTDATCGSNNGGATCLGSSFGNCCSGSGWCGSTTDYCGGACQAGFGNCGSNNPSGTSSTKPSGTASASATPSATGGVLQCLNSKNVPYKMTSDGDYAELIEPYNLALPYKPSVVVLPQTQQNVQDAVVCAGQNGIKVQAKSGGHSYASFSSGGKDGAMMISLQPFQKVELDASTGITKVGGGVRLGNLADGIYTQGQKALSHGTCPGVGIGGHFTHGGYGHTSRHWGLAMDQIVAADVVLADGSLIKASATENSDVFWGIRGAADSLGIVTNFYLQTQAAPSSITYFAFPFSNMYNTKSVFTNAWLHLQDFAKNASVVDNKISFGVYIDNYGTFSLSGAYFGTVDEFNSKVKTELLRTLPAPTSSTVKAYSWYDYLVLVSGKTQIKEPLSGYDEHENFFAKSITVPESSGLTSAGLNAWFDYIKGTSTEYYTIVNLYGGPGSAINSKDTTFAAYNDRDSLWVFQNYGYGLSSTDFINGLNDAIIKAQPQTNFGAYLNYVDPSYDAATAHKLYYGDALYAKLLALKKKVDPNSVFWNPQAIGA</sequence>
<dbReference type="Pfam" id="PF08031">
    <property type="entry name" value="BBE"/>
    <property type="match status" value="1"/>
</dbReference>
<comment type="similarity">
    <text evidence="1">Belongs to the oxygen-dependent FAD-linked oxidoreductase family.</text>
</comment>
<evidence type="ECO:0000256" key="8">
    <source>
        <dbReference type="SAM" id="SignalP"/>
    </source>
</evidence>
<feature type="domain" description="FAD-binding PCMH-type" evidence="10">
    <location>
        <begin position="208"/>
        <end position="381"/>
    </location>
</feature>
<feature type="disulfide bond" evidence="6">
    <location>
        <begin position="124"/>
        <end position="138"/>
    </location>
</feature>
<dbReference type="SUPFAM" id="SSF57016">
    <property type="entry name" value="Plant lectins/antimicrobial peptides"/>
    <property type="match status" value="2"/>
</dbReference>
<feature type="domain" description="Chitin-binding type-1" evidence="9">
    <location>
        <begin position="24"/>
        <end position="70"/>
    </location>
</feature>
<evidence type="ECO:0008006" key="13">
    <source>
        <dbReference type="Google" id="ProtNLM"/>
    </source>
</evidence>
<dbReference type="InterPro" id="IPR006094">
    <property type="entry name" value="Oxid_FAD_bind_N"/>
</dbReference>
<evidence type="ECO:0000313" key="12">
    <source>
        <dbReference type="Proteomes" id="UP001140510"/>
    </source>
</evidence>
<evidence type="ECO:0000256" key="3">
    <source>
        <dbReference type="ARBA" id="ARBA00022669"/>
    </source>
</evidence>
<keyword evidence="3 6" id="KW-0147">Chitin-binding</keyword>
<comment type="caution">
    <text evidence="6">Lacks conserved residue(s) required for the propagation of feature annotation.</text>
</comment>
<dbReference type="OrthoDB" id="407275at2759"/>
<dbReference type="InterPro" id="IPR016169">
    <property type="entry name" value="FAD-bd_PCMH_sub2"/>
</dbReference>
<dbReference type="GO" id="GO:0008061">
    <property type="term" value="F:chitin binding"/>
    <property type="evidence" value="ECO:0007669"/>
    <property type="project" value="UniProtKB-UniRule"/>
</dbReference>
<dbReference type="GO" id="GO:0071949">
    <property type="term" value="F:FAD binding"/>
    <property type="evidence" value="ECO:0007669"/>
    <property type="project" value="InterPro"/>
</dbReference>
<dbReference type="Gene3D" id="3.30.465.10">
    <property type="match status" value="1"/>
</dbReference>
<dbReference type="InterPro" id="IPR036861">
    <property type="entry name" value="Endochitinase-like_sf"/>
</dbReference>
<keyword evidence="2" id="KW-0285">Flavoprotein</keyword>
<protein>
    <recommendedName>
        <fullName evidence="13">Carbohydrate-binding module family 18</fullName>
    </recommendedName>
</protein>
<keyword evidence="4" id="KW-0274">FAD</keyword>
<evidence type="ECO:0000259" key="9">
    <source>
        <dbReference type="PROSITE" id="PS50941"/>
    </source>
</evidence>
<dbReference type="SMART" id="SM00270">
    <property type="entry name" value="ChtBD1"/>
    <property type="match status" value="2"/>
</dbReference>
<feature type="compositionally biased region" description="Low complexity" evidence="7">
    <location>
        <begin position="71"/>
        <end position="98"/>
    </location>
</feature>
<evidence type="ECO:0000256" key="2">
    <source>
        <dbReference type="ARBA" id="ARBA00022630"/>
    </source>
</evidence>
<dbReference type="InterPro" id="IPR001002">
    <property type="entry name" value="Chitin-bd_1"/>
</dbReference>
<evidence type="ECO:0000256" key="4">
    <source>
        <dbReference type="ARBA" id="ARBA00022827"/>
    </source>
</evidence>
<dbReference type="GO" id="GO:0016491">
    <property type="term" value="F:oxidoreductase activity"/>
    <property type="evidence" value="ECO:0007669"/>
    <property type="project" value="UniProtKB-KW"/>
</dbReference>
<evidence type="ECO:0000256" key="6">
    <source>
        <dbReference type="PROSITE-ProRule" id="PRU00261"/>
    </source>
</evidence>
<feature type="signal peptide" evidence="8">
    <location>
        <begin position="1"/>
        <end position="19"/>
    </location>
</feature>